<dbReference type="InterPro" id="IPR012914">
    <property type="entry name" value="PucR_dom"/>
</dbReference>
<dbReference type="InterPro" id="IPR041522">
    <property type="entry name" value="CdaR_GGDEF"/>
</dbReference>
<dbReference type="Pfam" id="PF07905">
    <property type="entry name" value="PucR"/>
    <property type="match status" value="1"/>
</dbReference>
<dbReference type="OrthoDB" id="142218at2"/>
<protein>
    <submittedName>
        <fullName evidence="5">PucR family transcriptional regulator</fullName>
    </submittedName>
</protein>
<evidence type="ECO:0000313" key="5">
    <source>
        <dbReference type="EMBL" id="AQQ52402.1"/>
    </source>
</evidence>
<dbReference type="PANTHER" id="PTHR33744:SF7">
    <property type="entry name" value="PUCR FAMILY TRANSCRIPTIONAL REGULATOR"/>
    <property type="match status" value="1"/>
</dbReference>
<dbReference type="EMBL" id="CP019640">
    <property type="protein sequence ID" value="AQQ52402.1"/>
    <property type="molecule type" value="Genomic_DNA"/>
</dbReference>
<evidence type="ECO:0000259" key="4">
    <source>
        <dbReference type="Pfam" id="PF17853"/>
    </source>
</evidence>
<dbReference type="PANTHER" id="PTHR33744">
    <property type="entry name" value="CARBOHYDRATE DIACID REGULATOR"/>
    <property type="match status" value="1"/>
</dbReference>
<sequence>MKLTVERILNYRVMEKARVLTCRDKAVEQTVQWISAIEMPVENFVRKDEVILTTALGCQHDPEVLRTFVQEIIDSEAAALMIAVGRHIFDIPAEVIKQAEEQQFLIIEIPWEVRFSAIIEEVMKDLNGIQDHEREKTEKVQQELLQLIMTNADLLRITRFIDSLTGSAVMVTDRTGAILEKSGFTRQFTDRWQQLTAEGGFPLQQEARAANRDPLLQRFQLVAIEDEHLLQVPVLQVAGEVQGYLYIMLPKDASVASFLTRYRIQVLEHAATAVALWFSREQAIEETKISLRSDFVQELAKGEFNSAAQANTRAELLGYDLSLPYICMLAKPENLQELLQQRKQETAVFTYWNRNMVRYLEEEIYYAARHLKRNVMMTYAEDRLLIFLEVSPGTESENAVNFLDFIDRRLKHLLPEVIISWGIGNRHPGLAGFAASYDDAEAALLIGSRKKGRGQRTHYEETRIDRILLKLAQSSDMQEVILSAIEPIVRYDQQRNMDLIGTFTTYNQYNGNVSQTARMLNLHRQSLLYRLRKIEALTDLSLIDPDDLFLLDLSIRTWKAGLNVSNPDINSR</sequence>
<dbReference type="Proteomes" id="UP000188184">
    <property type="component" value="Chromosome"/>
</dbReference>
<feature type="domain" description="CdaR GGDEF-like" evidence="4">
    <location>
        <begin position="309"/>
        <end position="444"/>
    </location>
</feature>
<name>A0A1Q2KXK8_9BACL</name>
<keyword evidence="6" id="KW-1185">Reference proteome</keyword>
<evidence type="ECO:0000313" key="6">
    <source>
        <dbReference type="Proteomes" id="UP000188184"/>
    </source>
</evidence>
<dbReference type="InterPro" id="IPR009057">
    <property type="entry name" value="Homeodomain-like_sf"/>
</dbReference>
<dbReference type="RefSeq" id="WP_077588285.1">
    <property type="nucleotide sequence ID" value="NZ_CP019640.1"/>
</dbReference>
<dbReference type="SUPFAM" id="SSF46689">
    <property type="entry name" value="Homeodomain-like"/>
    <property type="match status" value="1"/>
</dbReference>
<organism evidence="5 6">
    <name type="scientific">Planococcus lenghuensis</name>
    <dbReference type="NCBI Taxonomy" id="2213202"/>
    <lineage>
        <taxon>Bacteria</taxon>
        <taxon>Bacillati</taxon>
        <taxon>Bacillota</taxon>
        <taxon>Bacilli</taxon>
        <taxon>Bacillales</taxon>
        <taxon>Caryophanaceae</taxon>
        <taxon>Planococcus</taxon>
    </lineage>
</organism>
<dbReference type="InterPro" id="IPR042070">
    <property type="entry name" value="PucR_C-HTH_sf"/>
</dbReference>
<dbReference type="Pfam" id="PF13556">
    <property type="entry name" value="HTH_30"/>
    <property type="match status" value="1"/>
</dbReference>
<comment type="similarity">
    <text evidence="1">Belongs to the CdaR family.</text>
</comment>
<feature type="domain" description="Purine catabolism PurC-like" evidence="2">
    <location>
        <begin position="8"/>
        <end position="125"/>
    </location>
</feature>
<dbReference type="Gene3D" id="1.10.10.2840">
    <property type="entry name" value="PucR C-terminal helix-turn-helix domain"/>
    <property type="match status" value="1"/>
</dbReference>
<dbReference type="KEGG" id="pmar:B0X71_04255"/>
<evidence type="ECO:0000259" key="2">
    <source>
        <dbReference type="Pfam" id="PF07905"/>
    </source>
</evidence>
<feature type="domain" description="PucR C-terminal helix-turn-helix" evidence="3">
    <location>
        <begin position="499"/>
        <end position="556"/>
    </location>
</feature>
<dbReference type="AlphaFoldDB" id="A0A1Q2KXK8"/>
<dbReference type="InterPro" id="IPR025736">
    <property type="entry name" value="PucR_C-HTH_dom"/>
</dbReference>
<reference evidence="5 6" key="1">
    <citation type="submission" date="2017-02" db="EMBL/GenBank/DDBJ databases">
        <title>The complete genomic sequence of a novel cold adapted crude oil-degrading bacterium Planococcus qaidamina Y42.</title>
        <authorList>
            <person name="Yang R."/>
        </authorList>
    </citation>
    <scope>NUCLEOTIDE SEQUENCE [LARGE SCALE GENOMIC DNA]</scope>
    <source>
        <strain evidence="5 6">Y42</strain>
    </source>
</reference>
<dbReference type="InterPro" id="IPR051448">
    <property type="entry name" value="CdaR-like_regulators"/>
</dbReference>
<evidence type="ECO:0000256" key="1">
    <source>
        <dbReference type="ARBA" id="ARBA00006754"/>
    </source>
</evidence>
<gene>
    <name evidence="5" type="ORF">B0X71_04255</name>
</gene>
<proteinExistence type="inferred from homology"/>
<evidence type="ECO:0000259" key="3">
    <source>
        <dbReference type="Pfam" id="PF13556"/>
    </source>
</evidence>
<accession>A0A1Q2KXK8</accession>
<dbReference type="Pfam" id="PF17853">
    <property type="entry name" value="GGDEF_2"/>
    <property type="match status" value="1"/>
</dbReference>